<evidence type="ECO:0000313" key="7">
    <source>
        <dbReference type="Proteomes" id="UP000636918"/>
    </source>
</evidence>
<dbReference type="RefSeq" id="WP_201935686.1">
    <property type="nucleotide sequence ID" value="NZ_JAERSG010000002.1"/>
</dbReference>
<evidence type="ECO:0000256" key="3">
    <source>
        <dbReference type="ARBA" id="ARBA00030238"/>
    </source>
</evidence>
<sequence>MNINIRQGGAALAVAVGITSTMLVAGPADAVGPPTRIKGTVTSESGTPLAGIRVSTLAEESGQWVVKDDAITDDLGKYNVGKLADGVYRVRFDDPAGTYASEFYDDAATIETATPVDLTNGGMPTLAVAKLAGVAHLVGTVTWSDGSSVAGAEVTAYVRQGLEWTPLTTVTADADGSYDVDGLSGGAHTLGFRDPVSGVTEYWDDHAALADADAVTVPSALSYDAVLTKPLPPTPTPDPAPNPAPNPTPNPTPTPTPVAPVVVAQTPTAPAAVVMVKRPRIKGVATAGERLKVTRGTWNPTTITCTVQWLANGKKIKGATKNRLRLTDALVGKRISVKVVASAPGRTPVTVTTRRTTRVVD</sequence>
<reference evidence="6 7" key="1">
    <citation type="submission" date="2021-01" db="EMBL/GenBank/DDBJ databases">
        <title>Genome seq and assembly of Nocardiodes sp. G10.</title>
        <authorList>
            <person name="Chhetri G."/>
        </authorList>
    </citation>
    <scope>NUCLEOTIDE SEQUENCE [LARGE SCALE GENOMIC DNA]</scope>
    <source>
        <strain evidence="6 7">G10</strain>
    </source>
</reference>
<feature type="signal peptide" evidence="5">
    <location>
        <begin position="1"/>
        <end position="30"/>
    </location>
</feature>
<comment type="caution">
    <text evidence="6">The sequence shown here is derived from an EMBL/GenBank/DDBJ whole genome shotgun (WGS) entry which is preliminary data.</text>
</comment>
<dbReference type="SUPFAM" id="SSF49478">
    <property type="entry name" value="Cna protein B-type domain"/>
    <property type="match status" value="1"/>
</dbReference>
<evidence type="ECO:0000256" key="2">
    <source>
        <dbReference type="ARBA" id="ARBA00012595"/>
    </source>
</evidence>
<dbReference type="InterPro" id="IPR013784">
    <property type="entry name" value="Carb-bd-like_fold"/>
</dbReference>
<feature type="chain" id="PRO_5047289506" description="alpha-amylase" evidence="5">
    <location>
        <begin position="31"/>
        <end position="361"/>
    </location>
</feature>
<keyword evidence="7" id="KW-1185">Reference proteome</keyword>
<accession>A0ABS1L801</accession>
<evidence type="ECO:0000313" key="6">
    <source>
        <dbReference type="EMBL" id="MBL0747813.1"/>
    </source>
</evidence>
<dbReference type="Pfam" id="PF13620">
    <property type="entry name" value="CarboxypepD_reg"/>
    <property type="match status" value="1"/>
</dbReference>
<evidence type="ECO:0000256" key="1">
    <source>
        <dbReference type="ARBA" id="ARBA00000548"/>
    </source>
</evidence>
<dbReference type="EC" id="3.2.1.1" evidence="2"/>
<protein>
    <recommendedName>
        <fullName evidence="2">alpha-amylase</fullName>
        <ecNumber evidence="2">3.2.1.1</ecNumber>
    </recommendedName>
    <alternativeName>
        <fullName evidence="3">1,4-alpha-D-glucan glucanohydrolase</fullName>
    </alternativeName>
</protein>
<dbReference type="Gene3D" id="2.60.40.2700">
    <property type="match status" value="1"/>
</dbReference>
<name>A0ABS1L801_9ACTN</name>
<evidence type="ECO:0000256" key="5">
    <source>
        <dbReference type="SAM" id="SignalP"/>
    </source>
</evidence>
<keyword evidence="5" id="KW-0732">Signal</keyword>
<dbReference type="Gene3D" id="2.60.40.10">
    <property type="entry name" value="Immunoglobulins"/>
    <property type="match status" value="1"/>
</dbReference>
<feature type="compositionally biased region" description="Pro residues" evidence="4">
    <location>
        <begin position="230"/>
        <end position="258"/>
    </location>
</feature>
<gene>
    <name evidence="6" type="ORF">JI751_09335</name>
</gene>
<proteinExistence type="predicted"/>
<feature type="region of interest" description="Disordered" evidence="4">
    <location>
        <begin position="228"/>
        <end position="259"/>
    </location>
</feature>
<dbReference type="SUPFAM" id="SSF49452">
    <property type="entry name" value="Starch-binding domain-like"/>
    <property type="match status" value="1"/>
</dbReference>
<evidence type="ECO:0000256" key="4">
    <source>
        <dbReference type="SAM" id="MobiDB-lite"/>
    </source>
</evidence>
<dbReference type="InterPro" id="IPR013783">
    <property type="entry name" value="Ig-like_fold"/>
</dbReference>
<comment type="catalytic activity">
    <reaction evidence="1">
        <text>Endohydrolysis of (1-&gt;4)-alpha-D-glucosidic linkages in polysaccharides containing three or more (1-&gt;4)-alpha-linked D-glucose units.</text>
        <dbReference type="EC" id="3.2.1.1"/>
    </reaction>
</comment>
<organism evidence="6 7">
    <name type="scientific">Nocardioides baculatus</name>
    <dbReference type="NCBI Taxonomy" id="2801337"/>
    <lineage>
        <taxon>Bacteria</taxon>
        <taxon>Bacillati</taxon>
        <taxon>Actinomycetota</taxon>
        <taxon>Actinomycetes</taxon>
        <taxon>Propionibacteriales</taxon>
        <taxon>Nocardioidaceae</taxon>
        <taxon>Nocardioides</taxon>
    </lineage>
</organism>
<dbReference type="Proteomes" id="UP000636918">
    <property type="component" value="Unassembled WGS sequence"/>
</dbReference>
<dbReference type="EMBL" id="JAERSG010000002">
    <property type="protein sequence ID" value="MBL0747813.1"/>
    <property type="molecule type" value="Genomic_DNA"/>
</dbReference>